<evidence type="ECO:0000313" key="3">
    <source>
        <dbReference type="EMBL" id="MFC7341217.1"/>
    </source>
</evidence>
<evidence type="ECO:0000259" key="1">
    <source>
        <dbReference type="Pfam" id="PF02625"/>
    </source>
</evidence>
<evidence type="ECO:0000259" key="2">
    <source>
        <dbReference type="Pfam" id="PF13478"/>
    </source>
</evidence>
<protein>
    <submittedName>
        <fullName evidence="3">XdhC family protein</fullName>
    </submittedName>
</protein>
<name>A0ABW2LFD8_9PSEU</name>
<dbReference type="Proteomes" id="UP001596504">
    <property type="component" value="Unassembled WGS sequence"/>
</dbReference>
<dbReference type="RefSeq" id="WP_380665854.1">
    <property type="nucleotide sequence ID" value="NZ_JBHTCJ010000003.1"/>
</dbReference>
<dbReference type="PANTHER" id="PTHR30388:SF4">
    <property type="entry name" value="MOLYBDENUM COFACTOR INSERTION CHAPERONE PAOD"/>
    <property type="match status" value="1"/>
</dbReference>
<dbReference type="Gene3D" id="3.40.50.720">
    <property type="entry name" value="NAD(P)-binding Rossmann-like Domain"/>
    <property type="match status" value="1"/>
</dbReference>
<reference evidence="4" key="1">
    <citation type="journal article" date="2019" name="Int. J. Syst. Evol. Microbiol.">
        <title>The Global Catalogue of Microorganisms (GCM) 10K type strain sequencing project: providing services to taxonomists for standard genome sequencing and annotation.</title>
        <authorList>
            <consortium name="The Broad Institute Genomics Platform"/>
            <consortium name="The Broad Institute Genome Sequencing Center for Infectious Disease"/>
            <person name="Wu L."/>
            <person name="Ma J."/>
        </authorList>
    </citation>
    <scope>NUCLEOTIDE SEQUENCE [LARGE SCALE GENOMIC DNA]</scope>
    <source>
        <strain evidence="4">WLHS5</strain>
    </source>
</reference>
<comment type="caution">
    <text evidence="3">The sequence shown here is derived from an EMBL/GenBank/DDBJ whole genome shotgun (WGS) entry which is preliminary data.</text>
</comment>
<feature type="domain" description="XdhC Rossmann" evidence="2">
    <location>
        <begin position="203"/>
        <end position="349"/>
    </location>
</feature>
<keyword evidence="4" id="KW-1185">Reference proteome</keyword>
<dbReference type="Pfam" id="PF13478">
    <property type="entry name" value="XdhC_C"/>
    <property type="match status" value="1"/>
</dbReference>
<proteinExistence type="predicted"/>
<gene>
    <name evidence="3" type="ORF">ACFQRI_07310</name>
</gene>
<feature type="domain" description="XdhC- CoxI" evidence="1">
    <location>
        <begin position="117"/>
        <end position="180"/>
    </location>
</feature>
<organism evidence="3 4">
    <name type="scientific">Saccharopolyspora griseoalba</name>
    <dbReference type="NCBI Taxonomy" id="1431848"/>
    <lineage>
        <taxon>Bacteria</taxon>
        <taxon>Bacillati</taxon>
        <taxon>Actinomycetota</taxon>
        <taxon>Actinomycetes</taxon>
        <taxon>Pseudonocardiales</taxon>
        <taxon>Pseudonocardiaceae</taxon>
        <taxon>Saccharopolyspora</taxon>
    </lineage>
</organism>
<dbReference type="InterPro" id="IPR052698">
    <property type="entry name" value="MoCofactor_Util/Proc"/>
</dbReference>
<dbReference type="InterPro" id="IPR003777">
    <property type="entry name" value="XdhC_CoxI"/>
</dbReference>
<sequence length="372" mass="39988">MRDVLDELTKRWEAGESVGLGTVVATFRSAPRPAGASMLVTQGGEAVGSVSGGCVEGAVYEEGTGVLDGGEPVLRRYGVSDDDAFAVGLTCGGILDIFVEKIDRETFPELDEVAASVRAEEPVAVATVIEHPEGSKVGTHLLIWRDRVRGGLGTERVDDAVIDDARGMLASGRSGVIEYGPEGQRRGEGMRVFVNSFEPPPRMLVFGAIDFAAAMARMGGFLGYRVTVCDARPVFATNSRFPGVDEVVVDWPHRYLAAEAEAGRIDERTAVMVLTHDPKFDVPVLEQALSLDVGYVGAMGSRRTHEDRLSRLREQGVSERQLERLSSPIGLDLGARTPEETAVSIAAELIALRWGGRGVRLTELDGPIHHHS</sequence>
<evidence type="ECO:0000313" key="4">
    <source>
        <dbReference type="Proteomes" id="UP001596504"/>
    </source>
</evidence>
<accession>A0ABW2LFD8</accession>
<dbReference type="PANTHER" id="PTHR30388">
    <property type="entry name" value="ALDEHYDE OXIDOREDUCTASE MOLYBDENUM COFACTOR ASSEMBLY PROTEIN"/>
    <property type="match status" value="1"/>
</dbReference>
<dbReference type="Pfam" id="PF02625">
    <property type="entry name" value="XdhC_CoxI"/>
    <property type="match status" value="2"/>
</dbReference>
<dbReference type="EMBL" id="JBHTCJ010000003">
    <property type="protein sequence ID" value="MFC7341217.1"/>
    <property type="molecule type" value="Genomic_DNA"/>
</dbReference>
<feature type="domain" description="XdhC- CoxI" evidence="1">
    <location>
        <begin position="12"/>
        <end position="78"/>
    </location>
</feature>
<dbReference type="InterPro" id="IPR027051">
    <property type="entry name" value="XdhC_Rossmann_dom"/>
</dbReference>